<accession>A0A255XVB3</accession>
<comment type="similarity">
    <text evidence="2">Belongs to the methyl-accepting chemotaxis (MCP) protein family.</text>
</comment>
<organism evidence="6 7">
    <name type="scientific">Elstera cyanobacteriorum</name>
    <dbReference type="NCBI Taxonomy" id="2022747"/>
    <lineage>
        <taxon>Bacteria</taxon>
        <taxon>Pseudomonadati</taxon>
        <taxon>Pseudomonadota</taxon>
        <taxon>Alphaproteobacteria</taxon>
        <taxon>Rhodospirillales</taxon>
        <taxon>Rhodospirillaceae</taxon>
        <taxon>Elstera</taxon>
    </lineage>
</organism>
<evidence type="ECO:0000259" key="5">
    <source>
        <dbReference type="PROSITE" id="PS50111"/>
    </source>
</evidence>
<feature type="domain" description="Methyl-accepting transducer" evidence="5">
    <location>
        <begin position="163"/>
        <end position="406"/>
    </location>
</feature>
<dbReference type="PRINTS" id="PR00260">
    <property type="entry name" value="CHEMTRNSDUCR"/>
</dbReference>
<dbReference type="EMBL" id="NOXS01000025">
    <property type="protein sequence ID" value="OYQ20918.1"/>
    <property type="molecule type" value="Genomic_DNA"/>
</dbReference>
<evidence type="ECO:0000256" key="2">
    <source>
        <dbReference type="ARBA" id="ARBA00029447"/>
    </source>
</evidence>
<dbReference type="InterPro" id="IPR013655">
    <property type="entry name" value="PAS_fold_3"/>
</dbReference>
<dbReference type="CDD" id="cd00130">
    <property type="entry name" value="PAS"/>
    <property type="match status" value="1"/>
</dbReference>
<sequence>MFARLFSGRSADDADFIALWENLAGVGLWHASLFQAETLHEKSQWVWSAEFRRLLGFASEAEFPNTIQALVTRLHPDDGEAARAKLRAMIAARGSSERYDHPIRIKCKDGTYRWFRFTAGVLRDGAGVAAKAGGALIDIDAAMTLQNDQSQRVETLGTVSMQLEHSVADAVEASAQKVGEVRIAAQKQVQTAQRAQEQLGTAAASSRQALSGAETVAAATEELSASIAEIGRQVTEASSISHTATQETGRTNSIIQTLAGAADKIGQVVSLINNIAGQTNLLALNATIEAARAGEAGKGFAVVATEVKSLASQTAKATDEISEQIAAVQTETGRAVEAIQKVTDVIARVQSINTQIAASVEQQDAATREIARTVQQAVAVSRDMNRTLDTVVTGMSETASLAQSVEGSANVLTRQSEELRQEVQALLDVLRSV</sequence>
<evidence type="ECO:0000256" key="4">
    <source>
        <dbReference type="SAM" id="Coils"/>
    </source>
</evidence>
<dbReference type="InterPro" id="IPR004090">
    <property type="entry name" value="Chemotax_Me-accpt_rcpt"/>
</dbReference>
<evidence type="ECO:0000256" key="1">
    <source>
        <dbReference type="ARBA" id="ARBA00023224"/>
    </source>
</evidence>
<evidence type="ECO:0000256" key="3">
    <source>
        <dbReference type="PROSITE-ProRule" id="PRU00284"/>
    </source>
</evidence>
<dbReference type="SUPFAM" id="SSF58104">
    <property type="entry name" value="Methyl-accepting chemotaxis protein (MCP) signaling domain"/>
    <property type="match status" value="1"/>
</dbReference>
<dbReference type="Pfam" id="PF08447">
    <property type="entry name" value="PAS_3"/>
    <property type="match status" value="1"/>
</dbReference>
<reference evidence="6 7" key="1">
    <citation type="submission" date="2017-07" db="EMBL/GenBank/DDBJ databases">
        <title>Elstera cyanobacteriorum sp. nov., a novel bacterium isolated from cyanobacterial aggregates in a eutrophic lake.</title>
        <authorList>
            <person name="Cai H."/>
        </authorList>
    </citation>
    <scope>NUCLEOTIDE SEQUENCE [LARGE SCALE GENOMIC DNA]</scope>
    <source>
        <strain evidence="6 7">TH019</strain>
    </source>
</reference>
<dbReference type="InterPro" id="IPR000014">
    <property type="entry name" value="PAS"/>
</dbReference>
<dbReference type="PROSITE" id="PS50111">
    <property type="entry name" value="CHEMOTAXIS_TRANSDUC_2"/>
    <property type="match status" value="1"/>
</dbReference>
<dbReference type="OrthoDB" id="266313at2"/>
<dbReference type="SMART" id="SM00283">
    <property type="entry name" value="MA"/>
    <property type="match status" value="1"/>
</dbReference>
<dbReference type="RefSeq" id="WP_094407501.1">
    <property type="nucleotide sequence ID" value="NZ_BMJZ01000007.1"/>
</dbReference>
<dbReference type="InterPro" id="IPR004089">
    <property type="entry name" value="MCPsignal_dom"/>
</dbReference>
<keyword evidence="4" id="KW-0175">Coiled coil</keyword>
<dbReference type="GO" id="GO:0007165">
    <property type="term" value="P:signal transduction"/>
    <property type="evidence" value="ECO:0007669"/>
    <property type="project" value="UniProtKB-KW"/>
</dbReference>
<keyword evidence="7" id="KW-1185">Reference proteome</keyword>
<dbReference type="Gene3D" id="1.10.287.950">
    <property type="entry name" value="Methyl-accepting chemotaxis protein"/>
    <property type="match status" value="1"/>
</dbReference>
<name>A0A255XVB3_9PROT</name>
<dbReference type="PANTHER" id="PTHR32089:SF112">
    <property type="entry name" value="LYSOZYME-LIKE PROTEIN-RELATED"/>
    <property type="match status" value="1"/>
</dbReference>
<dbReference type="Pfam" id="PF00015">
    <property type="entry name" value="MCPsignal"/>
    <property type="match status" value="1"/>
</dbReference>
<comment type="caution">
    <text evidence="6">The sequence shown here is derived from an EMBL/GenBank/DDBJ whole genome shotgun (WGS) entry which is preliminary data.</text>
</comment>
<dbReference type="AlphaFoldDB" id="A0A255XVB3"/>
<dbReference type="Gene3D" id="3.30.450.20">
    <property type="entry name" value="PAS domain"/>
    <property type="match status" value="1"/>
</dbReference>
<feature type="coiled-coil region" evidence="4">
    <location>
        <begin position="402"/>
        <end position="429"/>
    </location>
</feature>
<dbReference type="GO" id="GO:0016020">
    <property type="term" value="C:membrane"/>
    <property type="evidence" value="ECO:0007669"/>
    <property type="project" value="InterPro"/>
</dbReference>
<gene>
    <name evidence="6" type="ORF">CHR90_02985</name>
</gene>
<dbReference type="GO" id="GO:0006935">
    <property type="term" value="P:chemotaxis"/>
    <property type="evidence" value="ECO:0007669"/>
    <property type="project" value="InterPro"/>
</dbReference>
<dbReference type="PANTHER" id="PTHR32089">
    <property type="entry name" value="METHYL-ACCEPTING CHEMOTAXIS PROTEIN MCPB"/>
    <property type="match status" value="1"/>
</dbReference>
<evidence type="ECO:0000313" key="6">
    <source>
        <dbReference type="EMBL" id="OYQ20918.1"/>
    </source>
</evidence>
<protein>
    <recommendedName>
        <fullName evidence="5">Methyl-accepting transducer domain-containing protein</fullName>
    </recommendedName>
</protein>
<evidence type="ECO:0000313" key="7">
    <source>
        <dbReference type="Proteomes" id="UP000216361"/>
    </source>
</evidence>
<dbReference type="Proteomes" id="UP000216361">
    <property type="component" value="Unassembled WGS sequence"/>
</dbReference>
<keyword evidence="1 3" id="KW-0807">Transducer</keyword>
<dbReference type="GO" id="GO:0004888">
    <property type="term" value="F:transmembrane signaling receptor activity"/>
    <property type="evidence" value="ECO:0007669"/>
    <property type="project" value="InterPro"/>
</dbReference>
<proteinExistence type="inferred from homology"/>
<dbReference type="InterPro" id="IPR035965">
    <property type="entry name" value="PAS-like_dom_sf"/>
</dbReference>
<dbReference type="SUPFAM" id="SSF55785">
    <property type="entry name" value="PYP-like sensor domain (PAS domain)"/>
    <property type="match status" value="1"/>
</dbReference>